<dbReference type="PANTHER" id="PTHR42718:SF9">
    <property type="entry name" value="MAJOR FACILITATOR SUPERFAMILY MULTIDRUG TRANSPORTER MFSC"/>
    <property type="match status" value="1"/>
</dbReference>
<feature type="transmembrane region" description="Helical" evidence="8">
    <location>
        <begin position="140"/>
        <end position="157"/>
    </location>
</feature>
<dbReference type="InterPro" id="IPR004638">
    <property type="entry name" value="EmrB-like"/>
</dbReference>
<keyword evidence="4" id="KW-1003">Cell membrane</keyword>
<dbReference type="GO" id="GO:0005886">
    <property type="term" value="C:plasma membrane"/>
    <property type="evidence" value="ECO:0007669"/>
    <property type="project" value="UniProtKB-SubCell"/>
</dbReference>
<evidence type="ECO:0000256" key="6">
    <source>
        <dbReference type="ARBA" id="ARBA00022989"/>
    </source>
</evidence>
<keyword evidence="5 8" id="KW-0812">Transmembrane</keyword>
<comment type="caution">
    <text evidence="10">The sequence shown here is derived from an EMBL/GenBank/DDBJ whole genome shotgun (WGS) entry which is preliminary data.</text>
</comment>
<evidence type="ECO:0000256" key="7">
    <source>
        <dbReference type="ARBA" id="ARBA00023136"/>
    </source>
</evidence>
<evidence type="ECO:0000256" key="2">
    <source>
        <dbReference type="ARBA" id="ARBA00008537"/>
    </source>
</evidence>
<feature type="transmembrane region" description="Helical" evidence="8">
    <location>
        <begin position="397"/>
        <end position="421"/>
    </location>
</feature>
<dbReference type="PRINTS" id="PR01036">
    <property type="entry name" value="TCRTETB"/>
</dbReference>
<feature type="domain" description="Major facilitator superfamily (MFS) profile" evidence="9">
    <location>
        <begin position="15"/>
        <end position="466"/>
    </location>
</feature>
<organism evidence="10 11">
    <name type="scientific">Lentilactobacillus parafarraginis</name>
    <dbReference type="NCBI Taxonomy" id="390842"/>
    <lineage>
        <taxon>Bacteria</taxon>
        <taxon>Bacillati</taxon>
        <taxon>Bacillota</taxon>
        <taxon>Bacilli</taxon>
        <taxon>Lactobacillales</taxon>
        <taxon>Lactobacillaceae</taxon>
        <taxon>Lentilactobacillus</taxon>
    </lineage>
</organism>
<feature type="transmembrane region" description="Helical" evidence="8">
    <location>
        <begin position="441"/>
        <end position="461"/>
    </location>
</feature>
<dbReference type="AlphaFoldDB" id="A0A5R9CW91"/>
<gene>
    <name evidence="10" type="ORF">FEZ41_05375</name>
</gene>
<protein>
    <submittedName>
        <fullName evidence="10">Multidrug efflux MFS transporter</fullName>
    </submittedName>
</protein>
<evidence type="ECO:0000259" key="9">
    <source>
        <dbReference type="PROSITE" id="PS50850"/>
    </source>
</evidence>
<sequence length="470" mass="50420">MINLTEKISRRTLLSLLAAALLSFTGILTETSMNVTFPELTRLFGVTLDTVQWLTTGYLLMVTIVMATTAFLLKKFPSRNLFIFAASAFMLGDLLCATAPNFSLLLGGRIIQAMSTGLSTPLMFHIIFTQIPKGRIGSMTGLAGMVISLAPALGPTYGGVISSIASWRLIFWLVLPIVLIALFLGARYINIAPLGIKESFDFISLLFLAGTLTAFVYTVSKAASFKLTSPQFLIPLILGVVLLILFIITNSHGTNGLLDLSILEQATTSLSAFTYFSLQFINIGISFVIPVYCQYVLHTSAMVAGLTLLPGSLLGALVSPFAGSIADAKGYGMPIKIGLVSLTLGGLIFVLAQPWLSALIITIGFCVLRFGFNMGFSNSISNATLNVARENTADANSFFNTLQQFAGSIGVGIMAAIMASSQNRSGGTFVTRSYTGGRYDYLFVTILAVLALVAAIINFRIQKHQTPLNR</sequence>
<feature type="transmembrane region" description="Helical" evidence="8">
    <location>
        <begin position="53"/>
        <end position="73"/>
    </location>
</feature>
<feature type="transmembrane region" description="Helical" evidence="8">
    <location>
        <begin position="355"/>
        <end position="376"/>
    </location>
</feature>
<dbReference type="NCBIfam" id="TIGR00711">
    <property type="entry name" value="efflux_EmrB"/>
    <property type="match status" value="1"/>
</dbReference>
<dbReference type="PANTHER" id="PTHR42718">
    <property type="entry name" value="MAJOR FACILITATOR SUPERFAMILY MULTIDRUG TRANSPORTER MFSC"/>
    <property type="match status" value="1"/>
</dbReference>
<dbReference type="Pfam" id="PF07690">
    <property type="entry name" value="MFS_1"/>
    <property type="match status" value="1"/>
</dbReference>
<dbReference type="SUPFAM" id="SSF103473">
    <property type="entry name" value="MFS general substrate transporter"/>
    <property type="match status" value="1"/>
</dbReference>
<feature type="transmembrane region" description="Helical" evidence="8">
    <location>
        <begin position="169"/>
        <end position="190"/>
    </location>
</feature>
<dbReference type="PROSITE" id="PS50850">
    <property type="entry name" value="MFS"/>
    <property type="match status" value="1"/>
</dbReference>
<comment type="subcellular location">
    <subcellularLocation>
        <location evidence="1">Cell membrane</location>
        <topology evidence="1">Multi-pass membrane protein</topology>
    </subcellularLocation>
</comment>
<feature type="transmembrane region" description="Helical" evidence="8">
    <location>
        <begin position="80"/>
        <end position="104"/>
    </location>
</feature>
<evidence type="ECO:0000256" key="1">
    <source>
        <dbReference type="ARBA" id="ARBA00004651"/>
    </source>
</evidence>
<evidence type="ECO:0000256" key="8">
    <source>
        <dbReference type="SAM" id="Phobius"/>
    </source>
</evidence>
<feature type="transmembrane region" description="Helical" evidence="8">
    <location>
        <begin position="270"/>
        <end position="289"/>
    </location>
</feature>
<keyword evidence="7 8" id="KW-0472">Membrane</keyword>
<evidence type="ECO:0000313" key="11">
    <source>
        <dbReference type="Proteomes" id="UP000305100"/>
    </source>
</evidence>
<comment type="similarity">
    <text evidence="2">Belongs to the major facilitator superfamily. EmrB family.</text>
</comment>
<feature type="transmembrane region" description="Helical" evidence="8">
    <location>
        <begin position="202"/>
        <end position="220"/>
    </location>
</feature>
<dbReference type="OrthoDB" id="9816041at2"/>
<reference evidence="10 11" key="1">
    <citation type="submission" date="2019-05" db="EMBL/GenBank/DDBJ databases">
        <title>The metagenome of a microbial culture collection derived from dairy environment covers the genomic content of the human microbiome.</title>
        <authorList>
            <person name="Roder T."/>
            <person name="Wuthrich D."/>
            <person name="Sattari Z."/>
            <person name="Von Ah U."/>
            <person name="Bar C."/>
            <person name="Ronchi F."/>
            <person name="Macpherson A.J."/>
            <person name="Ganal-Vonarburg S.C."/>
            <person name="Bruggmann R."/>
            <person name="Vergeres G."/>
        </authorList>
    </citation>
    <scope>NUCLEOTIDE SEQUENCE [LARGE SCALE GENOMIC DNA]</scope>
    <source>
        <strain evidence="10 11">FAM 1079</strain>
    </source>
</reference>
<keyword evidence="6 8" id="KW-1133">Transmembrane helix</keyword>
<proteinExistence type="inferred from homology"/>
<keyword evidence="3" id="KW-0813">Transport</keyword>
<dbReference type="EMBL" id="VBSX01000009">
    <property type="protein sequence ID" value="TLQ19868.1"/>
    <property type="molecule type" value="Genomic_DNA"/>
</dbReference>
<dbReference type="Gene3D" id="1.20.1250.20">
    <property type="entry name" value="MFS general substrate transporter like domains"/>
    <property type="match status" value="1"/>
</dbReference>
<dbReference type="Gene3D" id="1.20.1720.10">
    <property type="entry name" value="Multidrug resistance protein D"/>
    <property type="match status" value="1"/>
</dbReference>
<dbReference type="GO" id="GO:0022857">
    <property type="term" value="F:transmembrane transporter activity"/>
    <property type="evidence" value="ECO:0007669"/>
    <property type="project" value="InterPro"/>
</dbReference>
<dbReference type="InterPro" id="IPR020846">
    <property type="entry name" value="MFS_dom"/>
</dbReference>
<feature type="transmembrane region" description="Helical" evidence="8">
    <location>
        <begin position="295"/>
        <end position="318"/>
    </location>
</feature>
<dbReference type="InterPro" id="IPR036259">
    <property type="entry name" value="MFS_trans_sf"/>
</dbReference>
<evidence type="ECO:0000313" key="10">
    <source>
        <dbReference type="EMBL" id="TLQ19868.1"/>
    </source>
</evidence>
<dbReference type="Proteomes" id="UP000305100">
    <property type="component" value="Unassembled WGS sequence"/>
</dbReference>
<dbReference type="InterPro" id="IPR011701">
    <property type="entry name" value="MFS"/>
</dbReference>
<evidence type="ECO:0000256" key="3">
    <source>
        <dbReference type="ARBA" id="ARBA00022448"/>
    </source>
</evidence>
<evidence type="ECO:0000256" key="5">
    <source>
        <dbReference type="ARBA" id="ARBA00022692"/>
    </source>
</evidence>
<name>A0A5R9CW91_9LACO</name>
<evidence type="ECO:0000256" key="4">
    <source>
        <dbReference type="ARBA" id="ARBA00022475"/>
    </source>
</evidence>
<accession>A0A5R9CW91</accession>
<feature type="transmembrane region" description="Helical" evidence="8">
    <location>
        <begin position="232"/>
        <end position="249"/>
    </location>
</feature>